<dbReference type="Pfam" id="PF19638">
    <property type="entry name" value="DUF6141"/>
    <property type="match status" value="1"/>
</dbReference>
<evidence type="ECO:0000313" key="3">
    <source>
        <dbReference type="Proteomes" id="UP000014018"/>
    </source>
</evidence>
<accession>A0A9W5PMG8</accession>
<feature type="transmembrane region" description="Helical" evidence="1">
    <location>
        <begin position="56"/>
        <end position="78"/>
    </location>
</feature>
<comment type="caution">
    <text evidence="2">The sequence shown here is derived from an EMBL/GenBank/DDBJ whole genome shotgun (WGS) entry which is preliminary data.</text>
</comment>
<keyword evidence="1" id="KW-0472">Membrane</keyword>
<dbReference type="EMBL" id="AHFB01000090">
    <property type="protein sequence ID" value="EOO29668.1"/>
    <property type="molecule type" value="Genomic_DNA"/>
</dbReference>
<dbReference type="AlphaFoldDB" id="A0A9W5PMG8"/>
<feature type="transmembrane region" description="Helical" evidence="1">
    <location>
        <begin position="18"/>
        <end position="36"/>
    </location>
</feature>
<evidence type="ECO:0000256" key="1">
    <source>
        <dbReference type="SAM" id="Phobius"/>
    </source>
</evidence>
<name>A0A9W5PMG8_BACCE</name>
<organism evidence="2 3">
    <name type="scientific">Bacillus cereus VD133</name>
    <dbReference type="NCBI Taxonomy" id="1053233"/>
    <lineage>
        <taxon>Bacteria</taxon>
        <taxon>Bacillati</taxon>
        <taxon>Bacillota</taxon>
        <taxon>Bacilli</taxon>
        <taxon>Bacillales</taxon>
        <taxon>Bacillaceae</taxon>
        <taxon>Bacillus</taxon>
        <taxon>Bacillus cereus group</taxon>
    </lineage>
</organism>
<sequence length="173" mass="20241">MKQQEQVIFREVQRPQQIWIWILILGIAILMWYGFIQQIIFDIPFGDKPAPNGALIVLWLVFGIASPILMLGVLKLIIEVRGKGLYVRFVPFHFQYREYLLKDIRHYESITYSPLKRFGGWGIRFNFKGEKVYNMNGKKGIELKLIYNSVVIGTQKPDELKKALDSAKQHNEN</sequence>
<dbReference type="InterPro" id="IPR046139">
    <property type="entry name" value="DUF6141"/>
</dbReference>
<gene>
    <name evidence="2" type="ORF">IIU_05253</name>
</gene>
<reference evidence="2 3" key="1">
    <citation type="submission" date="2012-12" db="EMBL/GenBank/DDBJ databases">
        <title>The Genome Sequence of Bacillus cereus VD133.</title>
        <authorList>
            <consortium name="The Broad Institute Genome Sequencing Platform"/>
            <consortium name="The Broad Institute Genome Sequencing Center for Infectious Disease"/>
            <person name="Feldgarden M."/>
            <person name="Van der Auwera G.A."/>
            <person name="Mahillon J."/>
            <person name="Duprez V."/>
            <person name="Timmery S."/>
            <person name="Mattelet C."/>
            <person name="Dierick K."/>
            <person name="Sun M."/>
            <person name="Yu Z."/>
            <person name="Zhu L."/>
            <person name="Hu X."/>
            <person name="Shank E.B."/>
            <person name="Swiecicka I."/>
            <person name="Hansen B.M."/>
            <person name="Andrup L."/>
            <person name="Walker B."/>
            <person name="Young S.K."/>
            <person name="Zeng Q."/>
            <person name="Gargeya S."/>
            <person name="Fitzgerald M."/>
            <person name="Haas B."/>
            <person name="Abouelleil A."/>
            <person name="Alvarado L."/>
            <person name="Arachchi H.M."/>
            <person name="Berlin A.M."/>
            <person name="Chapman S.B."/>
            <person name="Dewar J."/>
            <person name="Goldberg J."/>
            <person name="Griggs A."/>
            <person name="Gujja S."/>
            <person name="Hansen M."/>
            <person name="Howarth C."/>
            <person name="Imamovic A."/>
            <person name="Larimer J."/>
            <person name="McCowan C."/>
            <person name="Murphy C."/>
            <person name="Neiman D."/>
            <person name="Pearson M."/>
            <person name="Priest M."/>
            <person name="Roberts A."/>
            <person name="Saif S."/>
            <person name="Shea T."/>
            <person name="Sisk P."/>
            <person name="Sykes S."/>
            <person name="Wortman J."/>
            <person name="Nusbaum C."/>
            <person name="Birren B."/>
        </authorList>
    </citation>
    <scope>NUCLEOTIDE SEQUENCE [LARGE SCALE GENOMIC DNA]</scope>
    <source>
        <strain evidence="2 3">VD133</strain>
    </source>
</reference>
<proteinExistence type="predicted"/>
<evidence type="ECO:0000313" key="2">
    <source>
        <dbReference type="EMBL" id="EOO29668.1"/>
    </source>
</evidence>
<dbReference type="Proteomes" id="UP000014018">
    <property type="component" value="Unassembled WGS sequence"/>
</dbReference>
<keyword evidence="1" id="KW-1133">Transmembrane helix</keyword>
<dbReference type="RefSeq" id="WP_016111567.1">
    <property type="nucleotide sequence ID" value="NZ_KB976191.1"/>
</dbReference>
<keyword evidence="1" id="KW-0812">Transmembrane</keyword>
<protein>
    <submittedName>
        <fullName evidence="2">Uncharacterized protein</fullName>
    </submittedName>
</protein>